<gene>
    <name evidence="1" type="ORF">N7541_010960</name>
</gene>
<dbReference type="Proteomes" id="UP001148299">
    <property type="component" value="Unassembled WGS sequence"/>
</dbReference>
<sequence length="243" mass="27472">MNPTSKYIITHSFWRHHYEVSTPNKTHLFHVANSSMTPGKPDLTFHASTDSNGPIAGVCKFRHFSSDSEIGLGSPSLPGRMEWEYLHKQGFTKRQFWFRMRLEDGSKQTFTLKRTHSLGSGYENYKLVEEGSNNVVAVFSSGSAFSKTTGSLDVYWGLGQRFNLMALMSGLTVVERARRARTSAAASAGGGAEGCCRRGRGLLSQDLGVSWRFVQHFDTFIVRFQRIYDFKSRENSRRCFDNL</sequence>
<reference evidence="1" key="2">
    <citation type="journal article" date="2023" name="IMA Fungus">
        <title>Comparative genomic study of the Penicillium genus elucidates a diverse pangenome and 15 lateral gene transfer events.</title>
        <authorList>
            <person name="Petersen C."/>
            <person name="Sorensen T."/>
            <person name="Nielsen M.R."/>
            <person name="Sondergaard T.E."/>
            <person name="Sorensen J.L."/>
            <person name="Fitzpatrick D.A."/>
            <person name="Frisvad J.C."/>
            <person name="Nielsen K.L."/>
        </authorList>
    </citation>
    <scope>NUCLEOTIDE SEQUENCE</scope>
    <source>
        <strain evidence="1">IBT 35675</strain>
    </source>
</reference>
<evidence type="ECO:0000313" key="1">
    <source>
        <dbReference type="EMBL" id="KAJ5341836.1"/>
    </source>
</evidence>
<reference evidence="1" key="1">
    <citation type="submission" date="2022-12" db="EMBL/GenBank/DDBJ databases">
        <authorList>
            <person name="Petersen C."/>
        </authorList>
    </citation>
    <scope>NUCLEOTIDE SEQUENCE</scope>
    <source>
        <strain evidence="1">IBT 35675</strain>
    </source>
</reference>
<accession>A0A9W9QPE3</accession>
<protein>
    <submittedName>
        <fullName evidence="1">Uncharacterized protein</fullName>
    </submittedName>
</protein>
<name>A0A9W9QPE3_PENBR</name>
<comment type="caution">
    <text evidence="1">The sequence shown here is derived from an EMBL/GenBank/DDBJ whole genome shotgun (WGS) entry which is preliminary data.</text>
</comment>
<evidence type="ECO:0000313" key="2">
    <source>
        <dbReference type="Proteomes" id="UP001148299"/>
    </source>
</evidence>
<keyword evidence="2" id="KW-1185">Reference proteome</keyword>
<organism evidence="1 2">
    <name type="scientific">Penicillium brevicompactum</name>
    <dbReference type="NCBI Taxonomy" id="5074"/>
    <lineage>
        <taxon>Eukaryota</taxon>
        <taxon>Fungi</taxon>
        <taxon>Dikarya</taxon>
        <taxon>Ascomycota</taxon>
        <taxon>Pezizomycotina</taxon>
        <taxon>Eurotiomycetes</taxon>
        <taxon>Eurotiomycetidae</taxon>
        <taxon>Eurotiales</taxon>
        <taxon>Aspergillaceae</taxon>
        <taxon>Penicillium</taxon>
    </lineage>
</organism>
<dbReference type="EMBL" id="JAPZBR010000008">
    <property type="protein sequence ID" value="KAJ5341836.1"/>
    <property type="molecule type" value="Genomic_DNA"/>
</dbReference>
<proteinExistence type="predicted"/>
<dbReference type="AlphaFoldDB" id="A0A9W9QPE3"/>